<accession>A0A8U0AA01</accession>
<dbReference type="RefSeq" id="WP_247995931.1">
    <property type="nucleotide sequence ID" value="NZ_CP096023.1"/>
</dbReference>
<keyword evidence="11" id="KW-0614">Plasmid</keyword>
<dbReference type="GO" id="GO:0004386">
    <property type="term" value="F:helicase activity"/>
    <property type="evidence" value="ECO:0007669"/>
    <property type="project" value="UniProtKB-KW"/>
</dbReference>
<dbReference type="PROSITE" id="PS51643">
    <property type="entry name" value="HD_CAS3"/>
    <property type="match status" value="1"/>
</dbReference>
<comment type="similarity">
    <text evidence="1">In the N-terminal section; belongs to the CRISPR-associated nuclease Cas3-HD family.</text>
</comment>
<keyword evidence="6" id="KW-0347">Helicase</keyword>
<dbReference type="Gene3D" id="3.40.50.300">
    <property type="entry name" value="P-loop containing nucleotide triphosphate hydrolases"/>
    <property type="match status" value="2"/>
</dbReference>
<keyword evidence="4" id="KW-0547">Nucleotide-binding</keyword>
<keyword evidence="11" id="KW-0255">Endonuclease</keyword>
<evidence type="ECO:0000256" key="8">
    <source>
        <dbReference type="ARBA" id="ARBA00023118"/>
    </source>
</evidence>
<evidence type="ECO:0000256" key="2">
    <source>
        <dbReference type="ARBA" id="ARBA00009046"/>
    </source>
</evidence>
<keyword evidence="3" id="KW-0479">Metal-binding</keyword>
<feature type="region of interest" description="Disordered" evidence="9">
    <location>
        <begin position="257"/>
        <end position="279"/>
    </location>
</feature>
<dbReference type="GO" id="GO:0051607">
    <property type="term" value="P:defense response to virus"/>
    <property type="evidence" value="ECO:0007669"/>
    <property type="project" value="UniProtKB-KW"/>
</dbReference>
<dbReference type="EMBL" id="CP096023">
    <property type="protein sequence ID" value="UPM45278.1"/>
    <property type="molecule type" value="Genomic_DNA"/>
</dbReference>
<dbReference type="SUPFAM" id="SSF52540">
    <property type="entry name" value="P-loop containing nucleoside triphosphate hydrolases"/>
    <property type="match status" value="1"/>
</dbReference>
<dbReference type="InterPro" id="IPR027417">
    <property type="entry name" value="P-loop_NTPase"/>
</dbReference>
<dbReference type="InterPro" id="IPR006935">
    <property type="entry name" value="Helicase/UvrB_N"/>
</dbReference>
<evidence type="ECO:0000259" key="10">
    <source>
        <dbReference type="PROSITE" id="PS51643"/>
    </source>
</evidence>
<geneLocation type="plasmid" evidence="11 12">
    <name>unnamed4</name>
</geneLocation>
<comment type="similarity">
    <text evidence="2">In the central section; belongs to the CRISPR-associated helicase Cas3 family.</text>
</comment>
<name>A0A8U0AA01_9EURY</name>
<dbReference type="GO" id="GO:0005524">
    <property type="term" value="F:ATP binding"/>
    <property type="evidence" value="ECO:0007669"/>
    <property type="project" value="UniProtKB-KW"/>
</dbReference>
<feature type="domain" description="HD Cas3-type" evidence="10">
    <location>
        <begin position="14"/>
        <end position="229"/>
    </location>
</feature>
<dbReference type="GO" id="GO:0004519">
    <property type="term" value="F:endonuclease activity"/>
    <property type="evidence" value="ECO:0007669"/>
    <property type="project" value="UniProtKB-KW"/>
</dbReference>
<proteinExistence type="inferred from homology"/>
<dbReference type="NCBIfam" id="TIGR01596">
    <property type="entry name" value="cas3_HD"/>
    <property type="match status" value="1"/>
</dbReference>
<evidence type="ECO:0000256" key="7">
    <source>
        <dbReference type="ARBA" id="ARBA00022840"/>
    </source>
</evidence>
<dbReference type="Pfam" id="PF22590">
    <property type="entry name" value="Cas3-like_C_2"/>
    <property type="match status" value="1"/>
</dbReference>
<dbReference type="InterPro" id="IPR006483">
    <property type="entry name" value="CRISPR-assoc_Cas3_HD"/>
</dbReference>
<reference evidence="11" key="1">
    <citation type="submission" date="2022-04" db="EMBL/GenBank/DDBJ databases">
        <title>Halocatena sp. nov., isolated from a salt lake.</title>
        <authorList>
            <person name="Cui H.-L."/>
        </authorList>
    </citation>
    <scope>NUCLEOTIDE SEQUENCE</scope>
    <source>
        <strain evidence="11">AD-1</strain>
        <plasmid evidence="11">unnamed4</plasmid>
    </source>
</reference>
<dbReference type="Proteomes" id="UP000831768">
    <property type="component" value="Plasmid unnamed4"/>
</dbReference>
<dbReference type="Pfam" id="PF18019">
    <property type="entry name" value="Cas3_HD"/>
    <property type="match status" value="1"/>
</dbReference>
<evidence type="ECO:0000256" key="1">
    <source>
        <dbReference type="ARBA" id="ARBA00006847"/>
    </source>
</evidence>
<dbReference type="GO" id="GO:0003677">
    <property type="term" value="F:DNA binding"/>
    <property type="evidence" value="ECO:0007669"/>
    <property type="project" value="InterPro"/>
</dbReference>
<dbReference type="Pfam" id="PF04851">
    <property type="entry name" value="ResIII"/>
    <property type="match status" value="1"/>
</dbReference>
<feature type="compositionally biased region" description="Low complexity" evidence="9">
    <location>
        <begin position="268"/>
        <end position="278"/>
    </location>
</feature>
<evidence type="ECO:0000256" key="4">
    <source>
        <dbReference type="ARBA" id="ARBA00022741"/>
    </source>
</evidence>
<keyword evidence="11" id="KW-0540">Nuclease</keyword>
<dbReference type="InterPro" id="IPR054712">
    <property type="entry name" value="Cas3-like_dom"/>
</dbReference>
<dbReference type="GO" id="GO:0046872">
    <property type="term" value="F:metal ion binding"/>
    <property type="evidence" value="ECO:0007669"/>
    <property type="project" value="UniProtKB-KW"/>
</dbReference>
<dbReference type="KEGG" id="haad:MW046_19215"/>
<keyword evidence="7" id="KW-0067">ATP-binding</keyword>
<dbReference type="InterPro" id="IPR038257">
    <property type="entry name" value="CRISPR-assoc_Cas3_HD_sf"/>
</dbReference>
<evidence type="ECO:0000256" key="5">
    <source>
        <dbReference type="ARBA" id="ARBA00022801"/>
    </source>
</evidence>
<evidence type="ECO:0000313" key="11">
    <source>
        <dbReference type="EMBL" id="UPM45278.1"/>
    </source>
</evidence>
<gene>
    <name evidence="11" type="ORF">MW046_19215</name>
</gene>
<sequence>MIHVYDDIISRLDDNNTEELLRTHSDDVGSRMPVLSSYSSDGSLDSTVILRCEGYLHDFGKVTPHFQRYVRCAYVEEKQLTYHARLGAFAVFHALEWMGASERDCLVGMLAVLKHHGRLPDAAERLTKIVKAERNDDGYVVQQVDDIDENAQNRAVANELLREGSNGSASWESFKTAIDDGTLFATIIELASESGHREGTEEPAPEQLPPKLYDRVLHHWSVLTLADKTSAAAIKDRDLRPSHLELTDLEEHIHTLREDLDDPPPLEPDTTTSSLPLDLTDETALNQLREGVRRLVKDNAEQFVSSSANVATLTLPTGLGKTFTGITAAYTIRNALDHTELSTETRPRVVYALPYTSIIEQTRDIFESEDILNADPYGLAFTVHHYLSDTVSYPKIEGEYDGDQTANSEGFFDPALLGESWRSGTTLTTFVQLFESLTAPTNANGLKLPSLTNSVIILDEPQTLPKQWWEAIRRLTTLLVERYDANIISMTATQPSLFTHAPEIETMSLLGGSDSDTPPLVDTCFEAVERVEYNVDESVHSFEAGSDDLLSIDAAADRLFGAATTPMNRSVTEDDDGSSVLSVCNTVASTQELTEAVNERATTAGRPVARIGEAYQDALQVCSPPVNDNDPSPSSRPNPDAVAEQTLYELGFRPLDTDASVPLAKQQWRLRATTEPSTLYVGTFTSRLRSRDRRAIVTIANVLARAGVPFVFVSTQAVEAGVDISFARVYRDLAPLDSVVQAAGRCNRSFEWGHSAGQVTVWALAGPEGTSRPPATCVYKPKKLLSKVAAILGDRCRKRDSAALPESDLTRRAIPAFYDWIERQDLEDRTLVERIESCHAEQLQYASLIDDEYAKYDVIVAETAFERALLNTMVDSFASKDKHSRYDLLTAMADLRVSVPVSDIETIQSQVHRIDRKSFDAEGINVLACTVVSERSPYDLAAGGFIVTDDDGLAGRFTFH</sequence>
<evidence type="ECO:0000256" key="9">
    <source>
        <dbReference type="SAM" id="MobiDB-lite"/>
    </source>
</evidence>
<dbReference type="GO" id="GO:0016787">
    <property type="term" value="F:hydrolase activity"/>
    <property type="evidence" value="ECO:0007669"/>
    <property type="project" value="UniProtKB-KW"/>
</dbReference>
<keyword evidence="8" id="KW-0051">Antiviral defense</keyword>
<organism evidence="11 12">
    <name type="scientific">Halocatena salina</name>
    <dbReference type="NCBI Taxonomy" id="2934340"/>
    <lineage>
        <taxon>Archaea</taxon>
        <taxon>Methanobacteriati</taxon>
        <taxon>Methanobacteriota</taxon>
        <taxon>Stenosarchaea group</taxon>
        <taxon>Halobacteria</taxon>
        <taxon>Halobacteriales</taxon>
        <taxon>Natronomonadaceae</taxon>
        <taxon>Halocatena</taxon>
    </lineage>
</organism>
<evidence type="ECO:0000256" key="6">
    <source>
        <dbReference type="ARBA" id="ARBA00022806"/>
    </source>
</evidence>
<protein>
    <submittedName>
        <fullName evidence="11">CRISPR-associated endonuclease Cas3</fullName>
    </submittedName>
</protein>
<evidence type="ECO:0000313" key="12">
    <source>
        <dbReference type="Proteomes" id="UP000831768"/>
    </source>
</evidence>
<dbReference type="GeneID" id="71930224"/>
<dbReference type="Gene3D" id="1.10.3210.30">
    <property type="match status" value="1"/>
</dbReference>
<dbReference type="CDD" id="cd09641">
    <property type="entry name" value="Cas3''_I"/>
    <property type="match status" value="1"/>
</dbReference>
<dbReference type="AlphaFoldDB" id="A0A8U0AA01"/>
<keyword evidence="12" id="KW-1185">Reference proteome</keyword>
<evidence type="ECO:0000256" key="3">
    <source>
        <dbReference type="ARBA" id="ARBA00022723"/>
    </source>
</evidence>
<keyword evidence="5" id="KW-0378">Hydrolase</keyword>